<dbReference type="Pfam" id="PF13490">
    <property type="entry name" value="zf-HC2"/>
    <property type="match status" value="1"/>
</dbReference>
<feature type="domain" description="Putative zinc-finger" evidence="2">
    <location>
        <begin position="3"/>
        <end position="36"/>
    </location>
</feature>
<dbReference type="InParanoid" id="Q01V28"/>
<proteinExistence type="predicted"/>
<sequence>MSCENVQERISLLLDCKLPDSDREHVLAHINTCRQCGSRFESMQYMRASLRNMARPKVPPALAAQLRVMASHECARQVARKNFATRVEHWVSLVRLAFDNMMRPFAVPFTGGLLSALVIFSVLVPSLSFPHSYSDDPPVAGLTSDMQFGDPDAIWLGTSNTHAWLEPASALIYDNQVSLTLVIDERGRVHDYYLSGGELTPEMKSMIVLSQFKPATVNGQPVWGLKQVVFTRGQRLRS</sequence>
<dbReference type="EMBL" id="CP000473">
    <property type="protein sequence ID" value="ABJ86487.1"/>
    <property type="molecule type" value="Genomic_DNA"/>
</dbReference>
<evidence type="ECO:0000259" key="2">
    <source>
        <dbReference type="Pfam" id="PF13490"/>
    </source>
</evidence>
<dbReference type="eggNOG" id="COG5662">
    <property type="taxonomic scope" value="Bacteria"/>
</dbReference>
<evidence type="ECO:0000256" key="1">
    <source>
        <dbReference type="SAM" id="Phobius"/>
    </source>
</evidence>
<protein>
    <submittedName>
        <fullName evidence="3">Putative transmembrane anti-sigma factor</fullName>
    </submittedName>
</protein>
<feature type="transmembrane region" description="Helical" evidence="1">
    <location>
        <begin position="105"/>
        <end position="124"/>
    </location>
</feature>
<organism evidence="3">
    <name type="scientific">Solibacter usitatus (strain Ellin6076)</name>
    <dbReference type="NCBI Taxonomy" id="234267"/>
    <lineage>
        <taxon>Bacteria</taxon>
        <taxon>Pseudomonadati</taxon>
        <taxon>Acidobacteriota</taxon>
        <taxon>Terriglobia</taxon>
        <taxon>Bryobacterales</taxon>
        <taxon>Solibacteraceae</taxon>
        <taxon>Candidatus Solibacter</taxon>
    </lineage>
</organism>
<keyword evidence="1" id="KW-0472">Membrane</keyword>
<dbReference type="KEGG" id="sus:Acid_5540"/>
<reference evidence="3" key="1">
    <citation type="submission" date="2006-10" db="EMBL/GenBank/DDBJ databases">
        <title>Complete sequence of Solibacter usitatus Ellin6076.</title>
        <authorList>
            <consortium name="US DOE Joint Genome Institute"/>
            <person name="Copeland A."/>
            <person name="Lucas S."/>
            <person name="Lapidus A."/>
            <person name="Barry K."/>
            <person name="Detter J.C."/>
            <person name="Glavina del Rio T."/>
            <person name="Hammon N."/>
            <person name="Israni S."/>
            <person name="Dalin E."/>
            <person name="Tice H."/>
            <person name="Pitluck S."/>
            <person name="Thompson L.S."/>
            <person name="Brettin T."/>
            <person name="Bruce D."/>
            <person name="Han C."/>
            <person name="Tapia R."/>
            <person name="Gilna P."/>
            <person name="Schmutz J."/>
            <person name="Larimer F."/>
            <person name="Land M."/>
            <person name="Hauser L."/>
            <person name="Kyrpides N."/>
            <person name="Mikhailova N."/>
            <person name="Janssen P.H."/>
            <person name="Kuske C.R."/>
            <person name="Richardson P."/>
        </authorList>
    </citation>
    <scope>NUCLEOTIDE SEQUENCE</scope>
    <source>
        <strain evidence="3">Ellin6076</strain>
    </source>
</reference>
<dbReference type="AlphaFoldDB" id="Q01V28"/>
<gene>
    <name evidence="3" type="ordered locus">Acid_5540</name>
</gene>
<keyword evidence="1 3" id="KW-0812">Transmembrane</keyword>
<evidence type="ECO:0000313" key="3">
    <source>
        <dbReference type="EMBL" id="ABJ86487.1"/>
    </source>
</evidence>
<accession>Q01V28</accession>
<name>Q01V28_SOLUE</name>
<dbReference type="InterPro" id="IPR027383">
    <property type="entry name" value="Znf_put"/>
</dbReference>
<dbReference type="STRING" id="234267.Acid_5540"/>
<keyword evidence="1" id="KW-1133">Transmembrane helix</keyword>
<dbReference type="HOGENOM" id="CLU_1165211_0_0_0"/>